<evidence type="ECO:0000256" key="1">
    <source>
        <dbReference type="SAM" id="Phobius"/>
    </source>
</evidence>
<dbReference type="Gene3D" id="3.40.605.10">
    <property type="entry name" value="Aldehyde Dehydrogenase, Chain A, domain 1"/>
    <property type="match status" value="1"/>
</dbReference>
<dbReference type="Pfam" id="PF00171">
    <property type="entry name" value="Aldedh"/>
    <property type="match status" value="1"/>
</dbReference>
<dbReference type="InterPro" id="IPR015590">
    <property type="entry name" value="Aldehyde_DH_dom"/>
</dbReference>
<evidence type="ECO:0000313" key="3">
    <source>
        <dbReference type="EMBL" id="KAK9426650.1"/>
    </source>
</evidence>
<feature type="transmembrane region" description="Helical" evidence="1">
    <location>
        <begin position="452"/>
        <end position="475"/>
    </location>
</feature>
<keyword evidence="1" id="KW-0472">Membrane</keyword>
<keyword evidence="1" id="KW-0812">Transmembrane</keyword>
<feature type="domain" description="Aldehyde dehydrogenase" evidence="2">
    <location>
        <begin position="8"/>
        <end position="139"/>
    </location>
</feature>
<dbReference type="InterPro" id="IPR016161">
    <property type="entry name" value="Ald_DH/histidinol_DH"/>
</dbReference>
<dbReference type="PANTHER" id="PTHR43111">
    <property type="entry name" value="ALDEHYDE DEHYDROGENASE B-RELATED"/>
    <property type="match status" value="1"/>
</dbReference>
<reference evidence="3 4" key="1">
    <citation type="journal article" date="2024" name="J. Plant Pathol.">
        <title>Sequence and assembly of the genome of Seiridium unicorne, isolate CBS 538.82, causal agent of cypress canker disease.</title>
        <authorList>
            <person name="Scali E."/>
            <person name="Rocca G.D."/>
            <person name="Danti R."/>
            <person name="Garbelotto M."/>
            <person name="Barberini S."/>
            <person name="Baroncelli R."/>
            <person name="Emiliani G."/>
        </authorList>
    </citation>
    <scope>NUCLEOTIDE SEQUENCE [LARGE SCALE GENOMIC DNA]</scope>
    <source>
        <strain evidence="3 4">BM-138-508</strain>
    </source>
</reference>
<comment type="caution">
    <text evidence="3">The sequence shown here is derived from an EMBL/GenBank/DDBJ whole genome shotgun (WGS) entry which is preliminary data.</text>
</comment>
<name>A0ABR2VI78_9PEZI</name>
<keyword evidence="1" id="KW-1133">Transmembrane helix</keyword>
<dbReference type="InterPro" id="IPR016163">
    <property type="entry name" value="Ald_DH_C"/>
</dbReference>
<evidence type="ECO:0000259" key="2">
    <source>
        <dbReference type="Pfam" id="PF00171"/>
    </source>
</evidence>
<gene>
    <name evidence="3" type="ORF">SUNI508_00177</name>
</gene>
<protein>
    <recommendedName>
        <fullName evidence="2">Aldehyde dehydrogenase domain-containing protein</fullName>
    </recommendedName>
</protein>
<proteinExistence type="predicted"/>
<evidence type="ECO:0000313" key="4">
    <source>
        <dbReference type="Proteomes" id="UP001408356"/>
    </source>
</evidence>
<dbReference type="EMBL" id="JARVKF010000001">
    <property type="protein sequence ID" value="KAK9426650.1"/>
    <property type="molecule type" value="Genomic_DNA"/>
</dbReference>
<sequence>MASSETAIERLQMAVVDGRTESVRYRQGQLQSLSAALRDDVEKIASALADDSKGSPKEVEVEYYLAMNTVRHFYDTLNFEMEYTREYQVVHGKDNAMRREGVGLVLIRPTNHTRFYSIIAPLAAAISAGNCVVLELQDTVFPIDAALRQILPVALDFNTFCISEITKDSYIPETAVLVDQATETSPESPRNQILSSSTMRTIAIVDRGADVQLAAKSLVNARFSFGGTSPYAPDLVLVNEFVKQEFIEACSAHATLAYTKVSSLKANRDHSRKTLQALNDAKVKNQVSIFGSDGFKLIDVHTRSSPLTKLKVKGRYLIIASVSGLVDAIFTEQFEPLLAGYFFAGPAAAKYMAEQLHCHISCINRIPVQLLVGPASPTAYDADLCYRYTKEMFSVSRPLFIEAPTEAFANAEELLADSNKTSASSLRRLAVKPLKPIGQPGNSHLSYFDAGFVIMASITFFGFLPVLGYSGWIIARKGHDIFLRWKY</sequence>
<organism evidence="3 4">
    <name type="scientific">Seiridium unicorne</name>
    <dbReference type="NCBI Taxonomy" id="138068"/>
    <lineage>
        <taxon>Eukaryota</taxon>
        <taxon>Fungi</taxon>
        <taxon>Dikarya</taxon>
        <taxon>Ascomycota</taxon>
        <taxon>Pezizomycotina</taxon>
        <taxon>Sordariomycetes</taxon>
        <taxon>Xylariomycetidae</taxon>
        <taxon>Amphisphaeriales</taxon>
        <taxon>Sporocadaceae</taxon>
        <taxon>Seiridium</taxon>
    </lineage>
</organism>
<keyword evidence="4" id="KW-1185">Reference proteome</keyword>
<dbReference type="InterPro" id="IPR016162">
    <property type="entry name" value="Ald_DH_N"/>
</dbReference>
<dbReference type="Gene3D" id="3.40.309.10">
    <property type="entry name" value="Aldehyde Dehydrogenase, Chain A, domain 2"/>
    <property type="match status" value="1"/>
</dbReference>
<dbReference type="Proteomes" id="UP001408356">
    <property type="component" value="Unassembled WGS sequence"/>
</dbReference>
<accession>A0ABR2VI78</accession>
<dbReference type="SUPFAM" id="SSF53720">
    <property type="entry name" value="ALDH-like"/>
    <property type="match status" value="1"/>
</dbReference>
<dbReference type="PANTHER" id="PTHR43111:SF1">
    <property type="entry name" value="ALDEHYDE DEHYDROGENASE B-RELATED"/>
    <property type="match status" value="1"/>
</dbReference>